<dbReference type="AlphaFoldDB" id="A0A3S5AR70"/>
<dbReference type="EMBL" id="CAAALY010250668">
    <property type="protein sequence ID" value="VEL35783.1"/>
    <property type="molecule type" value="Genomic_DNA"/>
</dbReference>
<name>A0A3S5AR70_9PLAT</name>
<gene>
    <name evidence="1" type="ORF">PXEA_LOCUS29223</name>
</gene>
<dbReference type="Proteomes" id="UP000784294">
    <property type="component" value="Unassembled WGS sequence"/>
</dbReference>
<evidence type="ECO:0000313" key="1">
    <source>
        <dbReference type="EMBL" id="VEL35783.1"/>
    </source>
</evidence>
<organism evidence="1 2">
    <name type="scientific">Protopolystoma xenopodis</name>
    <dbReference type="NCBI Taxonomy" id="117903"/>
    <lineage>
        <taxon>Eukaryota</taxon>
        <taxon>Metazoa</taxon>
        <taxon>Spiralia</taxon>
        <taxon>Lophotrochozoa</taxon>
        <taxon>Platyhelminthes</taxon>
        <taxon>Monogenea</taxon>
        <taxon>Polyopisthocotylea</taxon>
        <taxon>Polystomatidea</taxon>
        <taxon>Polystomatidae</taxon>
        <taxon>Protopolystoma</taxon>
    </lineage>
</organism>
<evidence type="ECO:0000313" key="2">
    <source>
        <dbReference type="Proteomes" id="UP000784294"/>
    </source>
</evidence>
<accession>A0A3S5AR70</accession>
<comment type="caution">
    <text evidence="1">The sequence shown here is derived from an EMBL/GenBank/DDBJ whole genome shotgun (WGS) entry which is preliminary data.</text>
</comment>
<reference evidence="1" key="1">
    <citation type="submission" date="2018-11" db="EMBL/GenBank/DDBJ databases">
        <authorList>
            <consortium name="Pathogen Informatics"/>
        </authorList>
    </citation>
    <scope>NUCLEOTIDE SEQUENCE</scope>
</reference>
<proteinExistence type="predicted"/>
<sequence>MLSLPFSQPSSCPLTFPNLISSFTIFGRVEEEDIISLSIAAIQVETFDNESDLESELEYFAQNRDSPWLRCQDIPLPIINEHHNCNSTKIPRRDSVLHTPGTELAHRYFKTLFNNADEQIQLASKGLPSLLPLETARADLVGVPDLPLTVSVGHI</sequence>
<keyword evidence="2" id="KW-1185">Reference proteome</keyword>
<protein>
    <submittedName>
        <fullName evidence="1">Uncharacterized protein</fullName>
    </submittedName>
</protein>